<comment type="caution">
    <text evidence="4">The sequence shown here is derived from an EMBL/GenBank/DDBJ whole genome shotgun (WGS) entry which is preliminary data.</text>
</comment>
<reference evidence="4 5" key="1">
    <citation type="journal article" date="2016" name="Nat. Commun.">
        <title>Thousands of microbial genomes shed light on interconnected biogeochemical processes in an aquifer system.</title>
        <authorList>
            <person name="Anantharaman K."/>
            <person name="Brown C.T."/>
            <person name="Hug L.A."/>
            <person name="Sharon I."/>
            <person name="Castelle C.J."/>
            <person name="Probst A.J."/>
            <person name="Thomas B.C."/>
            <person name="Singh A."/>
            <person name="Wilkins M.J."/>
            <person name="Karaoz U."/>
            <person name="Brodie E.L."/>
            <person name="Williams K.H."/>
            <person name="Hubbard S.S."/>
            <person name="Banfield J.F."/>
        </authorList>
    </citation>
    <scope>NUCLEOTIDE SEQUENCE [LARGE SCALE GENOMIC DNA]</scope>
</reference>
<dbReference type="Pfam" id="PF03721">
    <property type="entry name" value="UDPG_MGDP_dh_N"/>
    <property type="match status" value="1"/>
</dbReference>
<evidence type="ECO:0008006" key="6">
    <source>
        <dbReference type="Google" id="ProtNLM"/>
    </source>
</evidence>
<dbReference type="Pfam" id="PF00984">
    <property type="entry name" value="UDPG_MGDP_dh"/>
    <property type="match status" value="1"/>
</dbReference>
<dbReference type="Gene3D" id="3.40.50.720">
    <property type="entry name" value="NAD(P)-binding Rossmann-like Domain"/>
    <property type="match status" value="2"/>
</dbReference>
<sequence length="327" mass="36038">MNMPKREVTDIYPPDRDLRIGFIGQGWIGRHYADDFENRGFATVRYAVEEPYIKNGAKIGECDVVFMAVPTPTTPAGFDDSIIRQAIKKVGPGKIAVIKSTILPGTTESIQKANPDIFVLHSPEFLTEATAAYDAANPLRNIIGIPEDNETYRARARVVMSVLPKAPFELVCSANEAELIKYGGNNWFYCKVIFINLLYDLCQKLGCRWEVMRDALAADPRIGSSHLNPVHKSGERGGDARPALRFNELHLEPIHKSGRGAGGHCFIKDFAAFKELYGKLVGDEAGMEALTSLEKKNIDLLVRSAKDLDLLAGVYGEDVIGNKKKGA</sequence>
<evidence type="ECO:0000259" key="3">
    <source>
        <dbReference type="Pfam" id="PF03721"/>
    </source>
</evidence>
<evidence type="ECO:0000256" key="1">
    <source>
        <dbReference type="ARBA" id="ARBA00006601"/>
    </source>
</evidence>
<protein>
    <recommendedName>
        <fullName evidence="6">UDP-glucose/GDP-mannose dehydrogenase dimerisation domain-containing protein</fullName>
    </recommendedName>
</protein>
<dbReference type="Proteomes" id="UP000178367">
    <property type="component" value="Unassembled WGS sequence"/>
</dbReference>
<dbReference type="PANTHER" id="PTHR43750:SF3">
    <property type="entry name" value="UDP-GLUCOSE 6-DEHYDROGENASE TUAD"/>
    <property type="match status" value="1"/>
</dbReference>
<dbReference type="InterPro" id="IPR001732">
    <property type="entry name" value="UDP-Glc/GDP-Man_DH_N"/>
</dbReference>
<dbReference type="AlphaFoldDB" id="A0A1F5SP02"/>
<dbReference type="SUPFAM" id="SSF48179">
    <property type="entry name" value="6-phosphogluconate dehydrogenase C-terminal domain-like"/>
    <property type="match status" value="1"/>
</dbReference>
<name>A0A1F5SP02_9BACT</name>
<accession>A0A1F5SP02</accession>
<dbReference type="GO" id="GO:0016616">
    <property type="term" value="F:oxidoreductase activity, acting on the CH-OH group of donors, NAD or NADP as acceptor"/>
    <property type="evidence" value="ECO:0007669"/>
    <property type="project" value="InterPro"/>
</dbReference>
<gene>
    <name evidence="4" type="ORF">A2227_06840</name>
</gene>
<dbReference type="EMBL" id="MFGB01000002">
    <property type="protein sequence ID" value="OGF28183.1"/>
    <property type="molecule type" value="Genomic_DNA"/>
</dbReference>
<evidence type="ECO:0000313" key="5">
    <source>
        <dbReference type="Proteomes" id="UP000178367"/>
    </source>
</evidence>
<evidence type="ECO:0000259" key="2">
    <source>
        <dbReference type="Pfam" id="PF00984"/>
    </source>
</evidence>
<proteinExistence type="inferred from homology"/>
<feature type="domain" description="UDP-glucose/GDP-mannose dehydrogenase N-terminal" evidence="3">
    <location>
        <begin position="58"/>
        <end position="151"/>
    </location>
</feature>
<comment type="similarity">
    <text evidence="1">Belongs to the UDP-glucose/GDP-mannose dehydrogenase family.</text>
</comment>
<dbReference type="InterPro" id="IPR008927">
    <property type="entry name" value="6-PGluconate_DH-like_C_sf"/>
</dbReference>
<evidence type="ECO:0000313" key="4">
    <source>
        <dbReference type="EMBL" id="OGF28183.1"/>
    </source>
</evidence>
<dbReference type="InterPro" id="IPR036291">
    <property type="entry name" value="NAD(P)-bd_dom_sf"/>
</dbReference>
<dbReference type="GO" id="GO:0051287">
    <property type="term" value="F:NAD binding"/>
    <property type="evidence" value="ECO:0007669"/>
    <property type="project" value="InterPro"/>
</dbReference>
<dbReference type="SUPFAM" id="SSF51735">
    <property type="entry name" value="NAD(P)-binding Rossmann-fold domains"/>
    <property type="match status" value="1"/>
</dbReference>
<organism evidence="4 5">
    <name type="scientific">Candidatus Falkowbacteria bacterium RIFOXYA2_FULL_47_19</name>
    <dbReference type="NCBI Taxonomy" id="1797994"/>
    <lineage>
        <taxon>Bacteria</taxon>
        <taxon>Candidatus Falkowiibacteriota</taxon>
    </lineage>
</organism>
<feature type="domain" description="UDP-glucose/GDP-mannose dehydrogenase dimerisation" evidence="2">
    <location>
        <begin position="176"/>
        <end position="229"/>
    </location>
</feature>
<dbReference type="STRING" id="1797994.A2227_06840"/>
<dbReference type="PANTHER" id="PTHR43750">
    <property type="entry name" value="UDP-GLUCOSE 6-DEHYDROGENASE TUAD"/>
    <property type="match status" value="1"/>
</dbReference>
<dbReference type="InterPro" id="IPR014026">
    <property type="entry name" value="UDP-Glc/GDP-Man_DH_dimer"/>
</dbReference>